<organism evidence="1 2">
    <name type="scientific">Symbiodinium necroappetens</name>
    <dbReference type="NCBI Taxonomy" id="1628268"/>
    <lineage>
        <taxon>Eukaryota</taxon>
        <taxon>Sar</taxon>
        <taxon>Alveolata</taxon>
        <taxon>Dinophyceae</taxon>
        <taxon>Suessiales</taxon>
        <taxon>Symbiodiniaceae</taxon>
        <taxon>Symbiodinium</taxon>
    </lineage>
</organism>
<dbReference type="AlphaFoldDB" id="A0A812SME3"/>
<evidence type="ECO:0000313" key="1">
    <source>
        <dbReference type="EMBL" id="CAE7486361.1"/>
    </source>
</evidence>
<feature type="non-terminal residue" evidence="1">
    <location>
        <position position="1"/>
    </location>
</feature>
<comment type="caution">
    <text evidence="1">The sequence shown here is derived from an EMBL/GenBank/DDBJ whole genome shotgun (WGS) entry which is preliminary data.</text>
</comment>
<evidence type="ECO:0000313" key="2">
    <source>
        <dbReference type="Proteomes" id="UP000601435"/>
    </source>
</evidence>
<proteinExistence type="predicted"/>
<dbReference type="Proteomes" id="UP000601435">
    <property type="component" value="Unassembled WGS sequence"/>
</dbReference>
<gene>
    <name evidence="1" type="ORF">SNEC2469_LOCUS13812</name>
</gene>
<keyword evidence="2" id="KW-1185">Reference proteome</keyword>
<accession>A0A812SME3</accession>
<sequence length="81" mass="9027">TPPAAMISYGETAEECESCEGWCNPLWGELSTESLFQCLDIKSHDTVFLISRFTESNLRGAGLQKLQISKSRHNFQSTNAD</sequence>
<reference evidence="1" key="1">
    <citation type="submission" date="2021-02" db="EMBL/GenBank/DDBJ databases">
        <authorList>
            <person name="Dougan E. K."/>
            <person name="Rhodes N."/>
            <person name="Thang M."/>
            <person name="Chan C."/>
        </authorList>
    </citation>
    <scope>NUCLEOTIDE SEQUENCE</scope>
</reference>
<name>A0A812SME3_9DINO</name>
<dbReference type="EMBL" id="CAJNJA010022075">
    <property type="protein sequence ID" value="CAE7486361.1"/>
    <property type="molecule type" value="Genomic_DNA"/>
</dbReference>
<protein>
    <submittedName>
        <fullName evidence="1">Uncharacterized protein</fullName>
    </submittedName>
</protein>